<evidence type="ECO:0000313" key="2">
    <source>
        <dbReference type="Proteomes" id="UP000018168"/>
    </source>
</evidence>
<accession>R6N0T6</accession>
<evidence type="ECO:0000313" key="1">
    <source>
        <dbReference type="EMBL" id="CDC04625.1"/>
    </source>
</evidence>
<organism evidence="1 2">
    <name type="scientific">[Clostridium] leptum CAG:27</name>
    <dbReference type="NCBI Taxonomy" id="1263068"/>
    <lineage>
        <taxon>Bacteria</taxon>
        <taxon>Bacillati</taxon>
        <taxon>Bacillota</taxon>
        <taxon>Clostridia</taxon>
        <taxon>Eubacteriales</taxon>
        <taxon>Oscillospiraceae</taxon>
        <taxon>Oscillospiraceae incertae sedis</taxon>
    </lineage>
</organism>
<protein>
    <submittedName>
        <fullName evidence="1">Uncharacterized protein</fullName>
    </submittedName>
</protein>
<reference evidence="1" key="1">
    <citation type="submission" date="2012-11" db="EMBL/GenBank/DDBJ databases">
        <title>Dependencies among metagenomic species, viruses, plasmids and units of genetic variation.</title>
        <authorList>
            <person name="Nielsen H.B."/>
            <person name="Almeida M."/>
            <person name="Juncker A.S."/>
            <person name="Rasmussen S."/>
            <person name="Li J."/>
            <person name="Sunagawa S."/>
            <person name="Plichta D."/>
            <person name="Gautier L."/>
            <person name="Le Chatelier E."/>
            <person name="Peletier E."/>
            <person name="Bonde I."/>
            <person name="Nielsen T."/>
            <person name="Manichanh C."/>
            <person name="Arumugam M."/>
            <person name="Batto J."/>
            <person name="Santos M.B.Q.D."/>
            <person name="Blom N."/>
            <person name="Borruel N."/>
            <person name="Burgdorf K.S."/>
            <person name="Boumezbeur F."/>
            <person name="Casellas F."/>
            <person name="Dore J."/>
            <person name="Guarner F."/>
            <person name="Hansen T."/>
            <person name="Hildebrand F."/>
            <person name="Kaas R.S."/>
            <person name="Kennedy S."/>
            <person name="Kristiansen K."/>
            <person name="Kultima J.R."/>
            <person name="Leonard P."/>
            <person name="Levenez F."/>
            <person name="Lund O."/>
            <person name="Moumen B."/>
            <person name="Le Paslier D."/>
            <person name="Pons N."/>
            <person name="Pedersen O."/>
            <person name="Prifti E."/>
            <person name="Qin J."/>
            <person name="Raes J."/>
            <person name="Tap J."/>
            <person name="Tims S."/>
            <person name="Ussery D.W."/>
            <person name="Yamada T."/>
            <person name="MetaHit consortium"/>
            <person name="Renault P."/>
            <person name="Sicheritz-Ponten T."/>
            <person name="Bork P."/>
            <person name="Wang J."/>
            <person name="Brunak S."/>
            <person name="Ehrlich S.D."/>
        </authorList>
    </citation>
    <scope>NUCLEOTIDE SEQUENCE [LARGE SCALE GENOMIC DNA]</scope>
</reference>
<name>R6N0T6_9FIRM</name>
<sequence>MAMKNQMQEKPIDLMGGFVDGKLVSVAKGYRSSKYGRLIKSRH</sequence>
<dbReference type="AlphaFoldDB" id="R6N0T6"/>
<gene>
    <name evidence="1" type="ORF">BN578_00160</name>
</gene>
<proteinExistence type="predicted"/>
<dbReference type="EMBL" id="CBEP010000069">
    <property type="protein sequence ID" value="CDC04625.1"/>
    <property type="molecule type" value="Genomic_DNA"/>
</dbReference>
<dbReference type="Proteomes" id="UP000018168">
    <property type="component" value="Unassembled WGS sequence"/>
</dbReference>
<comment type="caution">
    <text evidence="1">The sequence shown here is derived from an EMBL/GenBank/DDBJ whole genome shotgun (WGS) entry which is preliminary data.</text>
</comment>